<dbReference type="Proteomes" id="UP001279734">
    <property type="component" value="Unassembled WGS sequence"/>
</dbReference>
<keyword evidence="3" id="KW-1185">Reference proteome</keyword>
<dbReference type="EMBL" id="BSYO01000006">
    <property type="protein sequence ID" value="GMH06021.1"/>
    <property type="molecule type" value="Genomic_DNA"/>
</dbReference>
<protein>
    <submittedName>
        <fullName evidence="2">Uncharacterized protein</fullName>
    </submittedName>
</protein>
<evidence type="ECO:0000256" key="1">
    <source>
        <dbReference type="SAM" id="MobiDB-lite"/>
    </source>
</evidence>
<reference evidence="2" key="1">
    <citation type="submission" date="2023-05" db="EMBL/GenBank/DDBJ databases">
        <title>Nepenthes gracilis genome sequencing.</title>
        <authorList>
            <person name="Fukushima K."/>
        </authorList>
    </citation>
    <scope>NUCLEOTIDE SEQUENCE</scope>
    <source>
        <strain evidence="2">SING2019-196</strain>
    </source>
</reference>
<feature type="region of interest" description="Disordered" evidence="1">
    <location>
        <begin position="51"/>
        <end position="80"/>
    </location>
</feature>
<gene>
    <name evidence="2" type="ORF">Nepgr_007861</name>
</gene>
<sequence>MRATSETEHLWIPNQHLMPQAQAFLHGKEAGDPPTDEESRTELRLYGSRKPNHISVEHPPNHHYSRGNAPAPGITTSAPKETTSFALPHLVIRQGNSAAFTVPHSRDKDMAFKLPKKSKSRKQEKYPIRVHEIPTRVGHDQISNKITENNITDFNLRMLPLMIWAKDLIPSQRGRE</sequence>
<evidence type="ECO:0000313" key="2">
    <source>
        <dbReference type="EMBL" id="GMH06021.1"/>
    </source>
</evidence>
<dbReference type="AlphaFoldDB" id="A0AAD3S8L1"/>
<name>A0AAD3S8L1_NEPGR</name>
<proteinExistence type="predicted"/>
<organism evidence="2 3">
    <name type="scientific">Nepenthes gracilis</name>
    <name type="common">Slender pitcher plant</name>
    <dbReference type="NCBI Taxonomy" id="150966"/>
    <lineage>
        <taxon>Eukaryota</taxon>
        <taxon>Viridiplantae</taxon>
        <taxon>Streptophyta</taxon>
        <taxon>Embryophyta</taxon>
        <taxon>Tracheophyta</taxon>
        <taxon>Spermatophyta</taxon>
        <taxon>Magnoliopsida</taxon>
        <taxon>eudicotyledons</taxon>
        <taxon>Gunneridae</taxon>
        <taxon>Pentapetalae</taxon>
        <taxon>Caryophyllales</taxon>
        <taxon>Nepenthaceae</taxon>
        <taxon>Nepenthes</taxon>
    </lineage>
</organism>
<comment type="caution">
    <text evidence="2">The sequence shown here is derived from an EMBL/GenBank/DDBJ whole genome shotgun (WGS) entry which is preliminary data.</text>
</comment>
<evidence type="ECO:0000313" key="3">
    <source>
        <dbReference type="Proteomes" id="UP001279734"/>
    </source>
</evidence>
<accession>A0AAD3S8L1</accession>